<sequence length="168" mass="19287">MNENLIVVKRMKEVLTLNKPCYVGMSILDLSKTLMYDFHYNTIKKEYGDKSKLLFTDTDSLMYEIKTDDVYEDFKRIGEEKDCWDNSDYPKDSPYYSAHNKKVIGKFKDEAGGVPVIEFVGLRSKMYSYVKESGGGGMTAKGFIDSANSNFKPKHQRSSNTCILKIHE</sequence>
<dbReference type="Proteomes" id="UP001152795">
    <property type="component" value="Unassembled WGS sequence"/>
</dbReference>
<name>A0A7D9H6Q9_PARCT</name>
<evidence type="ECO:0000313" key="1">
    <source>
        <dbReference type="EMBL" id="CAB3976958.1"/>
    </source>
</evidence>
<proteinExistence type="predicted"/>
<evidence type="ECO:0000313" key="2">
    <source>
        <dbReference type="Proteomes" id="UP001152795"/>
    </source>
</evidence>
<comment type="caution">
    <text evidence="1">The sequence shown here is derived from an EMBL/GenBank/DDBJ whole genome shotgun (WGS) entry which is preliminary data.</text>
</comment>
<dbReference type="AlphaFoldDB" id="A0A7D9H6Q9"/>
<dbReference type="PANTHER" id="PTHR31511:SF12">
    <property type="entry name" value="RHO TERMINATION FACTOR N-TERMINAL DOMAIN-CONTAINING PROTEIN"/>
    <property type="match status" value="1"/>
</dbReference>
<reference evidence="1" key="1">
    <citation type="submission" date="2020-04" db="EMBL/GenBank/DDBJ databases">
        <authorList>
            <person name="Alioto T."/>
            <person name="Alioto T."/>
            <person name="Gomez Garrido J."/>
        </authorList>
    </citation>
    <scope>NUCLEOTIDE SEQUENCE</scope>
    <source>
        <strain evidence="1">A484AB</strain>
    </source>
</reference>
<gene>
    <name evidence="1" type="ORF">PACLA_8A004586</name>
</gene>
<dbReference type="PANTHER" id="PTHR31511">
    <property type="entry name" value="PROTEIN CBG23764"/>
    <property type="match status" value="1"/>
</dbReference>
<dbReference type="InterPro" id="IPR043502">
    <property type="entry name" value="DNA/RNA_pol_sf"/>
</dbReference>
<dbReference type="EMBL" id="CACRXK020000022">
    <property type="protein sequence ID" value="CAB3976958.1"/>
    <property type="molecule type" value="Genomic_DNA"/>
</dbReference>
<dbReference type="Gene3D" id="3.90.1600.10">
    <property type="entry name" value="Palm domain of DNA polymerase"/>
    <property type="match status" value="1"/>
</dbReference>
<dbReference type="OrthoDB" id="5987425at2759"/>
<accession>A0A7D9H6Q9</accession>
<keyword evidence="2" id="KW-1185">Reference proteome</keyword>
<dbReference type="InterPro" id="IPR023211">
    <property type="entry name" value="DNA_pol_palm_dom_sf"/>
</dbReference>
<organism evidence="1 2">
    <name type="scientific">Paramuricea clavata</name>
    <name type="common">Red gorgonian</name>
    <name type="synonym">Violescent sea-whip</name>
    <dbReference type="NCBI Taxonomy" id="317549"/>
    <lineage>
        <taxon>Eukaryota</taxon>
        <taxon>Metazoa</taxon>
        <taxon>Cnidaria</taxon>
        <taxon>Anthozoa</taxon>
        <taxon>Octocorallia</taxon>
        <taxon>Malacalcyonacea</taxon>
        <taxon>Plexauridae</taxon>
        <taxon>Paramuricea</taxon>
    </lineage>
</organism>
<dbReference type="SUPFAM" id="SSF56672">
    <property type="entry name" value="DNA/RNA polymerases"/>
    <property type="match status" value="1"/>
</dbReference>
<protein>
    <submittedName>
        <fullName evidence="1">Uncharacterized protein</fullName>
    </submittedName>
</protein>